<proteinExistence type="predicted"/>
<feature type="non-terminal residue" evidence="2">
    <location>
        <position position="50"/>
    </location>
</feature>
<evidence type="ECO:0000313" key="2">
    <source>
        <dbReference type="EMBL" id="CAA9476714.1"/>
    </source>
</evidence>
<feature type="non-terminal residue" evidence="2">
    <location>
        <position position="1"/>
    </location>
</feature>
<gene>
    <name evidence="2" type="ORF">AVDCRST_MAG67-556</name>
</gene>
<reference evidence="2" key="1">
    <citation type="submission" date="2020-02" db="EMBL/GenBank/DDBJ databases">
        <authorList>
            <person name="Meier V. D."/>
        </authorList>
    </citation>
    <scope>NUCLEOTIDE SEQUENCE</scope>
    <source>
        <strain evidence="2">AVDCRST_MAG67</strain>
    </source>
</reference>
<evidence type="ECO:0000256" key="1">
    <source>
        <dbReference type="SAM" id="MobiDB-lite"/>
    </source>
</evidence>
<feature type="region of interest" description="Disordered" evidence="1">
    <location>
        <begin position="1"/>
        <end position="50"/>
    </location>
</feature>
<sequence length="50" mass="5726">GRLDRQPPRNRRHRPPVHLRRGLRARSRARSRTRTGHRSAPGAGHGLCDL</sequence>
<accession>A0A6J4RV31</accession>
<name>A0A6J4RV31_9ACTN</name>
<dbReference type="EMBL" id="CADCVQ010000025">
    <property type="protein sequence ID" value="CAA9476714.1"/>
    <property type="molecule type" value="Genomic_DNA"/>
</dbReference>
<organism evidence="2">
    <name type="scientific">uncultured Solirubrobacteraceae bacterium</name>
    <dbReference type="NCBI Taxonomy" id="1162706"/>
    <lineage>
        <taxon>Bacteria</taxon>
        <taxon>Bacillati</taxon>
        <taxon>Actinomycetota</taxon>
        <taxon>Thermoleophilia</taxon>
        <taxon>Solirubrobacterales</taxon>
        <taxon>Solirubrobacteraceae</taxon>
        <taxon>environmental samples</taxon>
    </lineage>
</organism>
<feature type="compositionally biased region" description="Basic residues" evidence="1">
    <location>
        <begin position="8"/>
        <end position="37"/>
    </location>
</feature>
<protein>
    <submittedName>
        <fullName evidence="2">Uncharacterized protein</fullName>
    </submittedName>
</protein>
<dbReference type="AlphaFoldDB" id="A0A6J4RV31"/>